<protein>
    <submittedName>
        <fullName evidence="3">Uncharacterized protein</fullName>
    </submittedName>
</protein>
<evidence type="ECO:0000256" key="1">
    <source>
        <dbReference type="SAM" id="Coils"/>
    </source>
</evidence>
<name>A0A1R2AY31_9CILI</name>
<feature type="coiled-coil region" evidence="1">
    <location>
        <begin position="590"/>
        <end position="667"/>
    </location>
</feature>
<dbReference type="AlphaFoldDB" id="A0A1R2AY31"/>
<organism evidence="3 4">
    <name type="scientific">Stentor coeruleus</name>
    <dbReference type="NCBI Taxonomy" id="5963"/>
    <lineage>
        <taxon>Eukaryota</taxon>
        <taxon>Sar</taxon>
        <taxon>Alveolata</taxon>
        <taxon>Ciliophora</taxon>
        <taxon>Postciliodesmatophora</taxon>
        <taxon>Heterotrichea</taxon>
        <taxon>Heterotrichida</taxon>
        <taxon>Stentoridae</taxon>
        <taxon>Stentor</taxon>
    </lineage>
</organism>
<keyword evidence="1" id="KW-0175">Coiled coil</keyword>
<feature type="region of interest" description="Disordered" evidence="2">
    <location>
        <begin position="534"/>
        <end position="563"/>
    </location>
</feature>
<reference evidence="3 4" key="1">
    <citation type="submission" date="2016-11" db="EMBL/GenBank/DDBJ databases">
        <title>The macronuclear genome of Stentor coeruleus: a giant cell with tiny introns.</title>
        <authorList>
            <person name="Slabodnick M."/>
            <person name="Ruby J.G."/>
            <person name="Reiff S.B."/>
            <person name="Swart E.C."/>
            <person name="Gosai S."/>
            <person name="Prabakaran S."/>
            <person name="Witkowska E."/>
            <person name="Larue G.E."/>
            <person name="Fisher S."/>
            <person name="Freeman R.M."/>
            <person name="Gunawardena J."/>
            <person name="Chu W."/>
            <person name="Stover N.A."/>
            <person name="Gregory B.D."/>
            <person name="Nowacki M."/>
            <person name="Derisi J."/>
            <person name="Roy S.W."/>
            <person name="Marshall W.F."/>
            <person name="Sood P."/>
        </authorList>
    </citation>
    <scope>NUCLEOTIDE SEQUENCE [LARGE SCALE GENOMIC DNA]</scope>
    <source>
        <strain evidence="3">WM001</strain>
    </source>
</reference>
<accession>A0A1R2AY31</accession>
<keyword evidence="4" id="KW-1185">Reference proteome</keyword>
<sequence length="862" mass="100485">MENQCSGSNRCQNVCIFVCCSTLLCGKHFKTHKSIEKKHKNELALNTNPEFKELLLQEIKNFSNEAQIKYILLSEEICQKSEKVCIQYMEVLHEIIIAQNKAQNIQELIENPKKLIGSKEKDEIEAFAIDILHNDKFFERFVLDTDEKPQNDLEIFKEKHEKNKEFLDKNLEEKAKLEQIILEVNQKLEDSLKKNEEFVKAQQELEQKVKLCDEIIAEKQNEISRLEKIFEEITQKNKEAQLKLEEKIKMVFSLQSKNDRTTKMIKEKEDLLLETSEQLKKIVEENEKNLIEIEKLKKASLETSKKQKIVEENEKKLVVANKKQKVAEEKAIEKSKIAEEYEKKLDAVSQKLDLVSQKLKNAEKIASKKQKIFEENEKKLKAAEEKANLEASEKLKIMEEIEKKLAVANKKLKVAEEKASLEASEKLKIMEENKKKLDAVYQKLKVAEENEKQLADASKKLKVVEEIAKNEVDKIKNPEEKVLELENKYSNLEKEFNILNKGFNEALKNICSLEDEKERNLKTIQELKEKKEEEIKQLNEKSNSNAEKKHLSHTSKGQSFDNLDPTKKIAIGGPPLLNIISKQSTNPESQKILSNEMSRLISEKKSLEIKTESQKCKIEHLKGQLKKESENYQLLLEKTKKEFTEKIEDLETQLKYEAENNKSMLNQKTFEIEIIHNELHSLESIIIEKKLLGDFIYKKISYECGLTENIESHEFSCHDGCLLQINHSTGFYDLVNKCKLYIDANAIRLYNKNYILLNTLAHTANDFLWLLSSPQSQRFLVFIYQTSICIYEFTGSQIKKCTQYVQSNIRNVFFCEFCGISITIDSSYIYITNINHENSIPIVEEYSYEKLDQILKKFKINS</sequence>
<evidence type="ECO:0000313" key="4">
    <source>
        <dbReference type="Proteomes" id="UP000187209"/>
    </source>
</evidence>
<dbReference type="EMBL" id="MPUH01001199">
    <property type="protein sequence ID" value="OMJ69431.1"/>
    <property type="molecule type" value="Genomic_DNA"/>
</dbReference>
<evidence type="ECO:0000256" key="2">
    <source>
        <dbReference type="SAM" id="MobiDB-lite"/>
    </source>
</evidence>
<comment type="caution">
    <text evidence="3">The sequence shown here is derived from an EMBL/GenBank/DDBJ whole genome shotgun (WGS) entry which is preliminary data.</text>
</comment>
<dbReference type="Proteomes" id="UP000187209">
    <property type="component" value="Unassembled WGS sequence"/>
</dbReference>
<proteinExistence type="predicted"/>
<gene>
    <name evidence="3" type="ORF">SteCoe_32842</name>
</gene>
<evidence type="ECO:0000313" key="3">
    <source>
        <dbReference type="EMBL" id="OMJ69431.1"/>
    </source>
</evidence>